<evidence type="ECO:0000313" key="2">
    <source>
        <dbReference type="Proteomes" id="UP001062846"/>
    </source>
</evidence>
<sequence>MNEAQHKESFKLGYNRSLDDAEVEPEDERRILVEVPPLEAIEAEEPNAEDPTVSVTKATNLQTPLDNPVQSPSAMPHLDA</sequence>
<dbReference type="EMBL" id="CM046398">
    <property type="protein sequence ID" value="KAI8530864.1"/>
    <property type="molecule type" value="Genomic_DNA"/>
</dbReference>
<evidence type="ECO:0000313" key="1">
    <source>
        <dbReference type="EMBL" id="KAI8530864.1"/>
    </source>
</evidence>
<proteinExistence type="predicted"/>
<name>A0ACC0LQG4_RHOML</name>
<reference evidence="1" key="1">
    <citation type="submission" date="2022-02" db="EMBL/GenBank/DDBJ databases">
        <title>Plant Genome Project.</title>
        <authorList>
            <person name="Zhang R.-G."/>
        </authorList>
    </citation>
    <scope>NUCLEOTIDE SEQUENCE</scope>
    <source>
        <strain evidence="1">AT1</strain>
    </source>
</reference>
<dbReference type="Proteomes" id="UP001062846">
    <property type="component" value="Chromosome 11"/>
</dbReference>
<protein>
    <submittedName>
        <fullName evidence="1">Uncharacterized protein</fullName>
    </submittedName>
</protein>
<keyword evidence="2" id="KW-1185">Reference proteome</keyword>
<accession>A0ACC0LQG4</accession>
<gene>
    <name evidence="1" type="ORF">RHMOL_Rhmol11G0092600</name>
</gene>
<comment type="caution">
    <text evidence="1">The sequence shown here is derived from an EMBL/GenBank/DDBJ whole genome shotgun (WGS) entry which is preliminary data.</text>
</comment>
<organism evidence="1 2">
    <name type="scientific">Rhododendron molle</name>
    <name type="common">Chinese azalea</name>
    <name type="synonym">Azalea mollis</name>
    <dbReference type="NCBI Taxonomy" id="49168"/>
    <lineage>
        <taxon>Eukaryota</taxon>
        <taxon>Viridiplantae</taxon>
        <taxon>Streptophyta</taxon>
        <taxon>Embryophyta</taxon>
        <taxon>Tracheophyta</taxon>
        <taxon>Spermatophyta</taxon>
        <taxon>Magnoliopsida</taxon>
        <taxon>eudicotyledons</taxon>
        <taxon>Gunneridae</taxon>
        <taxon>Pentapetalae</taxon>
        <taxon>asterids</taxon>
        <taxon>Ericales</taxon>
        <taxon>Ericaceae</taxon>
        <taxon>Ericoideae</taxon>
        <taxon>Rhodoreae</taxon>
        <taxon>Rhododendron</taxon>
    </lineage>
</organism>